<dbReference type="CDD" id="cd01887">
    <property type="entry name" value="IF2_eIF5B"/>
    <property type="match status" value="1"/>
</dbReference>
<dbReference type="InterPro" id="IPR005225">
    <property type="entry name" value="Small_GTP-bd"/>
</dbReference>
<dbReference type="InterPro" id="IPR000178">
    <property type="entry name" value="TF_IF2_bacterial-like"/>
</dbReference>
<dbReference type="InterPro" id="IPR006847">
    <property type="entry name" value="IF2_N"/>
</dbReference>
<dbReference type="PANTHER" id="PTHR43381:SF5">
    <property type="entry name" value="TR-TYPE G DOMAIN-CONTAINING PROTEIN"/>
    <property type="match status" value="1"/>
</dbReference>
<name>A0ABQ1E4G2_9CLOT</name>
<dbReference type="InterPro" id="IPR027417">
    <property type="entry name" value="P-loop_NTPase"/>
</dbReference>
<evidence type="ECO:0000256" key="10">
    <source>
        <dbReference type="SAM" id="MobiDB-lite"/>
    </source>
</evidence>
<dbReference type="NCBIfam" id="TIGR00487">
    <property type="entry name" value="IF-2"/>
    <property type="match status" value="1"/>
</dbReference>
<comment type="caution">
    <text evidence="12">The sequence shown here is derived from an EMBL/GenBank/DDBJ whole genome shotgun (WGS) entry which is preliminary data.</text>
</comment>
<evidence type="ECO:0000256" key="3">
    <source>
        <dbReference type="ARBA" id="ARBA00022540"/>
    </source>
</evidence>
<feature type="binding site" evidence="8">
    <location>
        <begin position="204"/>
        <end position="211"/>
    </location>
    <ligand>
        <name>GTP</name>
        <dbReference type="ChEBI" id="CHEBI:37565"/>
    </ligand>
</feature>
<evidence type="ECO:0000259" key="11">
    <source>
        <dbReference type="PROSITE" id="PS51722"/>
    </source>
</evidence>
<evidence type="ECO:0000256" key="9">
    <source>
        <dbReference type="RuleBase" id="RU000644"/>
    </source>
</evidence>
<dbReference type="InterPro" id="IPR036925">
    <property type="entry name" value="TIF_IF2_dom3_sf"/>
</dbReference>
<dbReference type="InterPro" id="IPR053905">
    <property type="entry name" value="EF-G-like_DII"/>
</dbReference>
<dbReference type="InterPro" id="IPR015760">
    <property type="entry name" value="TIF_IF2"/>
</dbReference>
<evidence type="ECO:0000256" key="5">
    <source>
        <dbReference type="ARBA" id="ARBA00022917"/>
    </source>
</evidence>
<dbReference type="Pfam" id="PF11987">
    <property type="entry name" value="IF-2"/>
    <property type="match status" value="1"/>
</dbReference>
<feature type="binding site" evidence="8">
    <location>
        <begin position="250"/>
        <end position="254"/>
    </location>
    <ligand>
        <name>GTP</name>
        <dbReference type="ChEBI" id="CHEBI:37565"/>
    </ligand>
</feature>
<sequence length="696" mass="76260">MSKIRVYELAKELNVASKDLITLLMDEFSIEVKNHMSVIEDEDAELIKELLAGSDHTIIPAGSDDDDEEVSKTIVDEYEEMVAEEVNNVAKKRKKKKSDDEEVNDEDSTVLDGGTIEISDTITVKELAEKLNKPGADVIKTLIFTGVMAAINQEIDFATAEKAAEKYGVSVIKKTEEATLEIFEEETEDGENLENRPPIITVMGHVDHGKTSLLDAIRKAKVTESEAGGITQHIGAYTVNVNDQKITFLDTPGHEAFTAMRARGAQITDIVILVVAADDGIMPQTVEAINHCKAANVPMVVAINKMDRPGANIERVKQELTEYGLVSEDWGGDVICVPVSAKTREGIDTLLEMVVLTAEMLELQANPSRRAKGTVVEAKLDKGRGAVASLLIGNGTLHSGDSIVVGSTYGRIRAMFDDKGKKIKLAGPSIPVEVLGLSDVPSAGDRFIVVKDEKTARQMAESRKEKNREESFNNSNRVSLEDLYSQIREGKVKELAIIVKADVQGSVEAIRSSLEKLSTDDVRVRVIHGAVGAITETDITLATASNAIVIGFNVRPDNNAVSIAEKENVDIKTYRIIYDAIEDVKSAMIGMLEPEYKEVILGRAEIRQTYKISNVGTIAGSYVLDGKMVRNSEVRIIRDGIVILEGKLSSLKRFKDDVKEVNTGYECGLSFEKFNDIKEGDIVEAFTMQAIERKEL</sequence>
<keyword evidence="3 8" id="KW-0396">Initiation factor</keyword>
<evidence type="ECO:0000256" key="1">
    <source>
        <dbReference type="ARBA" id="ARBA00007733"/>
    </source>
</evidence>
<feature type="binding site" evidence="8">
    <location>
        <begin position="304"/>
        <end position="307"/>
    </location>
    <ligand>
        <name>GTP</name>
        <dbReference type="ChEBI" id="CHEBI:37565"/>
    </ligand>
</feature>
<dbReference type="Proteomes" id="UP000663802">
    <property type="component" value="Unassembled WGS sequence"/>
</dbReference>
<feature type="region of interest" description="G-domain" evidence="8">
    <location>
        <begin position="198"/>
        <end position="346"/>
    </location>
</feature>
<evidence type="ECO:0000313" key="13">
    <source>
        <dbReference type="Proteomes" id="UP000663802"/>
    </source>
</evidence>
<dbReference type="InterPro" id="IPR044145">
    <property type="entry name" value="IF2_II"/>
</dbReference>
<proteinExistence type="inferred from homology"/>
<dbReference type="GO" id="GO:0003743">
    <property type="term" value="F:translation initiation factor activity"/>
    <property type="evidence" value="ECO:0007669"/>
    <property type="project" value="UniProtKB-KW"/>
</dbReference>
<dbReference type="NCBIfam" id="TIGR00231">
    <property type="entry name" value="small_GTP"/>
    <property type="match status" value="1"/>
</dbReference>
<keyword evidence="8" id="KW-0963">Cytoplasm</keyword>
<dbReference type="Pfam" id="PF22042">
    <property type="entry name" value="EF-G_D2"/>
    <property type="match status" value="1"/>
</dbReference>
<dbReference type="InterPro" id="IPR000795">
    <property type="entry name" value="T_Tr_GTP-bd_dom"/>
</dbReference>
<dbReference type="RefSeq" id="WP_206867663.1">
    <property type="nucleotide sequence ID" value="NZ_BMBA01000001.1"/>
</dbReference>
<dbReference type="PROSITE" id="PS01176">
    <property type="entry name" value="IF2"/>
    <property type="match status" value="1"/>
</dbReference>
<dbReference type="Pfam" id="PF00009">
    <property type="entry name" value="GTP_EFTU"/>
    <property type="match status" value="1"/>
</dbReference>
<protein>
    <recommendedName>
        <fullName evidence="2 8">Translation initiation factor IF-2</fullName>
    </recommendedName>
</protein>
<dbReference type="Gene3D" id="3.40.50.10050">
    <property type="entry name" value="Translation initiation factor IF- 2, domain 3"/>
    <property type="match status" value="1"/>
</dbReference>
<evidence type="ECO:0000256" key="4">
    <source>
        <dbReference type="ARBA" id="ARBA00022741"/>
    </source>
</evidence>
<reference evidence="12 13" key="1">
    <citation type="journal article" date="2021" name="Int. J. Syst. Evol. Microbiol.">
        <title>Clostridium zeae sp. nov., isolated from corn silage.</title>
        <authorList>
            <person name="Kobayashi H."/>
            <person name="Tanizawa Y."/>
            <person name="Yagura M."/>
            <person name="Sakamoto M."/>
            <person name="Ohkuma M."/>
            <person name="Tohno M."/>
        </authorList>
    </citation>
    <scope>NUCLEOTIDE SEQUENCE [LARGE SCALE GENOMIC DNA]</scope>
    <source>
        <strain evidence="12 13">CSC2</strain>
    </source>
</reference>
<dbReference type="HAMAP" id="MF_00100_B">
    <property type="entry name" value="IF_2_B"/>
    <property type="match status" value="1"/>
</dbReference>
<keyword evidence="4 8" id="KW-0547">Nucleotide-binding</keyword>
<gene>
    <name evidence="8 12" type="primary">infB</name>
    <name evidence="12" type="ORF">CSC2_01580</name>
</gene>
<dbReference type="CDD" id="cd03692">
    <property type="entry name" value="mtIF2_IVc"/>
    <property type="match status" value="1"/>
</dbReference>
<accession>A0ABQ1E4G2</accession>
<evidence type="ECO:0000256" key="6">
    <source>
        <dbReference type="ARBA" id="ARBA00023134"/>
    </source>
</evidence>
<evidence type="ECO:0000313" key="12">
    <source>
        <dbReference type="EMBL" id="GFZ29632.1"/>
    </source>
</evidence>
<feature type="domain" description="Tr-type G" evidence="11">
    <location>
        <begin position="195"/>
        <end position="364"/>
    </location>
</feature>
<dbReference type="InterPro" id="IPR009000">
    <property type="entry name" value="Transl_B-barrel_sf"/>
</dbReference>
<dbReference type="Pfam" id="PF04760">
    <property type="entry name" value="IF2_N"/>
    <property type="match status" value="2"/>
</dbReference>
<dbReference type="EMBL" id="BMBA01000001">
    <property type="protein sequence ID" value="GFZ29632.1"/>
    <property type="molecule type" value="Genomic_DNA"/>
</dbReference>
<evidence type="ECO:0000256" key="7">
    <source>
        <dbReference type="ARBA" id="ARBA00025162"/>
    </source>
</evidence>
<dbReference type="SUPFAM" id="SSF52540">
    <property type="entry name" value="P-loop containing nucleoside triphosphate hydrolases"/>
    <property type="match status" value="1"/>
</dbReference>
<dbReference type="PANTHER" id="PTHR43381">
    <property type="entry name" value="TRANSLATION INITIATION FACTOR IF-2-RELATED"/>
    <property type="match status" value="1"/>
</dbReference>
<feature type="region of interest" description="Disordered" evidence="10">
    <location>
        <begin position="89"/>
        <end position="108"/>
    </location>
</feature>
<organism evidence="12 13">
    <name type="scientific">Clostridium zeae</name>
    <dbReference type="NCBI Taxonomy" id="2759022"/>
    <lineage>
        <taxon>Bacteria</taxon>
        <taxon>Bacillati</taxon>
        <taxon>Bacillota</taxon>
        <taxon>Clostridia</taxon>
        <taxon>Eubacteriales</taxon>
        <taxon>Clostridiaceae</taxon>
        <taxon>Clostridium</taxon>
    </lineage>
</organism>
<keyword evidence="6 8" id="KW-0342">GTP-binding</keyword>
<comment type="similarity">
    <text evidence="1 8 9">Belongs to the TRAFAC class translation factor GTPase superfamily. Classic translation factor GTPase family. IF-2 subfamily.</text>
</comment>
<keyword evidence="5 8" id="KW-0648">Protein biosynthesis</keyword>
<keyword evidence="13" id="KW-1185">Reference proteome</keyword>
<dbReference type="PROSITE" id="PS51722">
    <property type="entry name" value="G_TR_2"/>
    <property type="match status" value="1"/>
</dbReference>
<dbReference type="InterPro" id="IPR023115">
    <property type="entry name" value="TIF_IF2_dom3"/>
</dbReference>
<dbReference type="CDD" id="cd03702">
    <property type="entry name" value="IF2_mtIF2_II"/>
    <property type="match status" value="1"/>
</dbReference>
<evidence type="ECO:0000256" key="8">
    <source>
        <dbReference type="HAMAP-Rule" id="MF_00100"/>
    </source>
</evidence>
<evidence type="ECO:0000256" key="2">
    <source>
        <dbReference type="ARBA" id="ARBA00020675"/>
    </source>
</evidence>
<comment type="function">
    <text evidence="7 8 9">One of the essential components for the initiation of protein synthesis. Protects formylmethionyl-tRNA from spontaneous hydrolysis and promotes its binding to the 30S ribosomal subunits. Also involved in the hydrolysis of GTP during the formation of the 70S ribosomal complex.</text>
</comment>
<comment type="subcellular location">
    <subcellularLocation>
        <location evidence="8">Cytoplasm</location>
    </subcellularLocation>
</comment>
<dbReference type="SUPFAM" id="SSF52156">
    <property type="entry name" value="Initiation factor IF2/eIF5b, domain 3"/>
    <property type="match status" value="1"/>
</dbReference>
<dbReference type="Gene3D" id="2.40.30.10">
    <property type="entry name" value="Translation factors"/>
    <property type="match status" value="2"/>
</dbReference>
<dbReference type="Gene3D" id="3.40.50.300">
    <property type="entry name" value="P-loop containing nucleotide triphosphate hydrolases"/>
    <property type="match status" value="1"/>
</dbReference>
<dbReference type="Gene3D" id="1.10.10.2480">
    <property type="match status" value="1"/>
</dbReference>
<dbReference type="SUPFAM" id="SSF50447">
    <property type="entry name" value="Translation proteins"/>
    <property type="match status" value="2"/>
</dbReference>